<proteinExistence type="predicted"/>
<accession>A0AA36BRH8</accession>
<organism evidence="1 2">
    <name type="scientific">Octopus vulgaris</name>
    <name type="common">Common octopus</name>
    <dbReference type="NCBI Taxonomy" id="6645"/>
    <lineage>
        <taxon>Eukaryota</taxon>
        <taxon>Metazoa</taxon>
        <taxon>Spiralia</taxon>
        <taxon>Lophotrochozoa</taxon>
        <taxon>Mollusca</taxon>
        <taxon>Cephalopoda</taxon>
        <taxon>Coleoidea</taxon>
        <taxon>Octopodiformes</taxon>
        <taxon>Octopoda</taxon>
        <taxon>Incirrata</taxon>
        <taxon>Octopodidae</taxon>
        <taxon>Octopus</taxon>
    </lineage>
</organism>
<reference evidence="1" key="1">
    <citation type="submission" date="2023-08" db="EMBL/GenBank/DDBJ databases">
        <authorList>
            <person name="Alioto T."/>
            <person name="Alioto T."/>
            <person name="Gomez Garrido J."/>
        </authorList>
    </citation>
    <scope>NUCLEOTIDE SEQUENCE</scope>
</reference>
<keyword evidence="2" id="KW-1185">Reference proteome</keyword>
<dbReference type="EMBL" id="OX597836">
    <property type="protein sequence ID" value="CAI9739216.1"/>
    <property type="molecule type" value="Genomic_DNA"/>
</dbReference>
<sequence length="85" mass="9665">MLKNDSETKNSKSDIHAGLCDFKSDIQELNLFGPIPEHGKLPVSLATHFRSLKTEANILTKRVSYSIGFTPFFPQFSCYKQKRCL</sequence>
<dbReference type="Proteomes" id="UP001162480">
    <property type="component" value="Chromosome 23"/>
</dbReference>
<gene>
    <name evidence="1" type="ORF">OCTVUL_1B022768</name>
</gene>
<evidence type="ECO:0000313" key="2">
    <source>
        <dbReference type="Proteomes" id="UP001162480"/>
    </source>
</evidence>
<dbReference type="AlphaFoldDB" id="A0AA36BRH8"/>
<evidence type="ECO:0000313" key="1">
    <source>
        <dbReference type="EMBL" id="CAI9739216.1"/>
    </source>
</evidence>
<name>A0AA36BRH8_OCTVU</name>
<protein>
    <submittedName>
        <fullName evidence="1">Uncharacterized protein</fullName>
    </submittedName>
</protein>